<dbReference type="Pfam" id="PF12588">
    <property type="entry name" value="PSDC"/>
    <property type="match status" value="1"/>
</dbReference>
<keyword evidence="3" id="KW-1185">Reference proteome</keyword>
<evidence type="ECO:0000313" key="3">
    <source>
        <dbReference type="Proteomes" id="UP000297245"/>
    </source>
</evidence>
<proteinExistence type="predicted"/>
<sequence>MRTQMKQPIVGHRVGGWLPRDHRVVERWMDKLLQKVDRDNRTFKQLHPVIVKFNDPALHMGFTQMFDQVPTKPPYNNDPTLKPQISTSIRDYDTILKSFDYIITHSLEYEVQIHCPIILSAIDYSFRIPGKIWG</sequence>
<protein>
    <recommendedName>
        <fullName evidence="1">L-tryptophan decarboxylase PsiD-like domain-containing protein</fullName>
    </recommendedName>
</protein>
<gene>
    <name evidence="2" type="ORF">K435DRAFT_859118</name>
</gene>
<dbReference type="AlphaFoldDB" id="A0A4S8M1A9"/>
<organism evidence="2 3">
    <name type="scientific">Dendrothele bispora (strain CBS 962.96)</name>
    <dbReference type="NCBI Taxonomy" id="1314807"/>
    <lineage>
        <taxon>Eukaryota</taxon>
        <taxon>Fungi</taxon>
        <taxon>Dikarya</taxon>
        <taxon>Basidiomycota</taxon>
        <taxon>Agaricomycotina</taxon>
        <taxon>Agaricomycetes</taxon>
        <taxon>Agaricomycetidae</taxon>
        <taxon>Agaricales</taxon>
        <taxon>Agaricales incertae sedis</taxon>
        <taxon>Dendrothele</taxon>
    </lineage>
</organism>
<name>A0A4S8M1A9_DENBC</name>
<dbReference type="OrthoDB" id="3025014at2759"/>
<dbReference type="EMBL" id="ML179190">
    <property type="protein sequence ID" value="THU95852.1"/>
    <property type="molecule type" value="Genomic_DNA"/>
</dbReference>
<reference evidence="2 3" key="1">
    <citation type="journal article" date="2019" name="Nat. Ecol. Evol.">
        <title>Megaphylogeny resolves global patterns of mushroom evolution.</title>
        <authorList>
            <person name="Varga T."/>
            <person name="Krizsan K."/>
            <person name="Foldi C."/>
            <person name="Dima B."/>
            <person name="Sanchez-Garcia M."/>
            <person name="Sanchez-Ramirez S."/>
            <person name="Szollosi G.J."/>
            <person name="Szarkandi J.G."/>
            <person name="Papp V."/>
            <person name="Albert L."/>
            <person name="Andreopoulos W."/>
            <person name="Angelini C."/>
            <person name="Antonin V."/>
            <person name="Barry K.W."/>
            <person name="Bougher N.L."/>
            <person name="Buchanan P."/>
            <person name="Buyck B."/>
            <person name="Bense V."/>
            <person name="Catcheside P."/>
            <person name="Chovatia M."/>
            <person name="Cooper J."/>
            <person name="Damon W."/>
            <person name="Desjardin D."/>
            <person name="Finy P."/>
            <person name="Geml J."/>
            <person name="Haridas S."/>
            <person name="Hughes K."/>
            <person name="Justo A."/>
            <person name="Karasinski D."/>
            <person name="Kautmanova I."/>
            <person name="Kiss B."/>
            <person name="Kocsube S."/>
            <person name="Kotiranta H."/>
            <person name="LaButti K.M."/>
            <person name="Lechner B.E."/>
            <person name="Liimatainen K."/>
            <person name="Lipzen A."/>
            <person name="Lukacs Z."/>
            <person name="Mihaltcheva S."/>
            <person name="Morgado L.N."/>
            <person name="Niskanen T."/>
            <person name="Noordeloos M.E."/>
            <person name="Ohm R.A."/>
            <person name="Ortiz-Santana B."/>
            <person name="Ovrebo C."/>
            <person name="Racz N."/>
            <person name="Riley R."/>
            <person name="Savchenko A."/>
            <person name="Shiryaev A."/>
            <person name="Soop K."/>
            <person name="Spirin V."/>
            <person name="Szebenyi C."/>
            <person name="Tomsovsky M."/>
            <person name="Tulloss R.E."/>
            <person name="Uehling J."/>
            <person name="Grigoriev I.V."/>
            <person name="Vagvolgyi C."/>
            <person name="Papp T."/>
            <person name="Martin F.M."/>
            <person name="Miettinen O."/>
            <person name="Hibbett D.S."/>
            <person name="Nagy L.G."/>
        </authorList>
    </citation>
    <scope>NUCLEOTIDE SEQUENCE [LARGE SCALE GENOMIC DNA]</scope>
    <source>
        <strain evidence="2 3">CBS 962.96</strain>
    </source>
</reference>
<dbReference type="InterPro" id="IPR022237">
    <property type="entry name" value="PsiD-like"/>
</dbReference>
<feature type="domain" description="L-tryptophan decarboxylase PsiD-like" evidence="1">
    <location>
        <begin position="54"/>
        <end position="117"/>
    </location>
</feature>
<dbReference type="Proteomes" id="UP000297245">
    <property type="component" value="Unassembled WGS sequence"/>
</dbReference>
<accession>A0A4S8M1A9</accession>
<evidence type="ECO:0000313" key="2">
    <source>
        <dbReference type="EMBL" id="THU95852.1"/>
    </source>
</evidence>
<evidence type="ECO:0000259" key="1">
    <source>
        <dbReference type="Pfam" id="PF12588"/>
    </source>
</evidence>